<sequence length="200" mass="21952">MRIFAILAVLLPAVAAAQTPEINADEIIHEISADLDADGRTDKALLLSDIDGFASLVILSNSELETPEITYAPQIAWRGLAAGTIPELKLNERGSLQVHSMNESIGRHRWHRIATIAFRKNDFILAGFTYNWYDTLELSEYGTCDVNFLTGNGVLQRGENAETSAFTVFAGAIPIEDFDDTIPEPCLPEDHLLPLPNATD</sequence>
<comment type="caution">
    <text evidence="2">The sequence shown here is derived from an EMBL/GenBank/DDBJ whole genome shotgun (WGS) entry which is preliminary data.</text>
</comment>
<evidence type="ECO:0000313" key="2">
    <source>
        <dbReference type="EMBL" id="MFB9232947.1"/>
    </source>
</evidence>
<evidence type="ECO:0000256" key="1">
    <source>
        <dbReference type="SAM" id="SignalP"/>
    </source>
</evidence>
<evidence type="ECO:0008006" key="4">
    <source>
        <dbReference type="Google" id="ProtNLM"/>
    </source>
</evidence>
<gene>
    <name evidence="2" type="ORF">ACFFUT_14230</name>
</gene>
<proteinExistence type="predicted"/>
<feature type="chain" id="PRO_5046044104" description="VCBS repeat-containing protein" evidence="1">
    <location>
        <begin position="18"/>
        <end position="200"/>
    </location>
</feature>
<dbReference type="Proteomes" id="UP001589683">
    <property type="component" value="Unassembled WGS sequence"/>
</dbReference>
<organism evidence="2 3">
    <name type="scientific">Pseudohalocynthiibacter aestuariivivens</name>
    <dbReference type="NCBI Taxonomy" id="1591409"/>
    <lineage>
        <taxon>Bacteria</taxon>
        <taxon>Pseudomonadati</taxon>
        <taxon>Pseudomonadota</taxon>
        <taxon>Alphaproteobacteria</taxon>
        <taxon>Rhodobacterales</taxon>
        <taxon>Paracoccaceae</taxon>
        <taxon>Pseudohalocynthiibacter</taxon>
    </lineage>
</organism>
<evidence type="ECO:0000313" key="3">
    <source>
        <dbReference type="Proteomes" id="UP001589683"/>
    </source>
</evidence>
<protein>
    <recommendedName>
        <fullName evidence="4">VCBS repeat-containing protein</fullName>
    </recommendedName>
</protein>
<keyword evidence="3" id="KW-1185">Reference proteome</keyword>
<name>A0ABV5JKD2_9RHOB</name>
<keyword evidence="1" id="KW-0732">Signal</keyword>
<accession>A0ABV5JKD2</accession>
<feature type="signal peptide" evidence="1">
    <location>
        <begin position="1"/>
        <end position="17"/>
    </location>
</feature>
<dbReference type="RefSeq" id="WP_213887050.1">
    <property type="nucleotide sequence ID" value="NZ_JAGFNU010000001.1"/>
</dbReference>
<reference evidence="2 3" key="1">
    <citation type="submission" date="2024-09" db="EMBL/GenBank/DDBJ databases">
        <authorList>
            <person name="Sun Q."/>
            <person name="Mori K."/>
        </authorList>
    </citation>
    <scope>NUCLEOTIDE SEQUENCE [LARGE SCALE GENOMIC DNA]</scope>
    <source>
        <strain evidence="2 3">CECT 8726</strain>
    </source>
</reference>
<dbReference type="EMBL" id="JBHMEA010000044">
    <property type="protein sequence ID" value="MFB9232947.1"/>
    <property type="molecule type" value="Genomic_DNA"/>
</dbReference>